<dbReference type="Gene3D" id="3.30.710.10">
    <property type="entry name" value="Potassium Channel Kv1.1, Chain A"/>
    <property type="match status" value="1"/>
</dbReference>
<dbReference type="SUPFAM" id="SSF54695">
    <property type="entry name" value="POZ domain"/>
    <property type="match status" value="1"/>
</dbReference>
<dbReference type="Proteomes" id="UP000094527">
    <property type="component" value="Unassembled WGS sequence"/>
</dbReference>
<name>A0A1D2M8H6_ORCCI</name>
<evidence type="ECO:0000313" key="2">
    <source>
        <dbReference type="EMBL" id="ODM89270.1"/>
    </source>
</evidence>
<dbReference type="InterPro" id="IPR000210">
    <property type="entry name" value="BTB/POZ_dom"/>
</dbReference>
<dbReference type="Pfam" id="PF00651">
    <property type="entry name" value="BTB"/>
    <property type="match status" value="1"/>
</dbReference>
<evidence type="ECO:0000259" key="1">
    <source>
        <dbReference type="PROSITE" id="PS50097"/>
    </source>
</evidence>
<comment type="caution">
    <text evidence="2">The sequence shown here is derived from an EMBL/GenBank/DDBJ whole genome shotgun (WGS) entry which is preliminary data.</text>
</comment>
<dbReference type="AlphaFoldDB" id="A0A1D2M8H6"/>
<organism evidence="2 3">
    <name type="scientific">Orchesella cincta</name>
    <name type="common">Springtail</name>
    <name type="synonym">Podura cincta</name>
    <dbReference type="NCBI Taxonomy" id="48709"/>
    <lineage>
        <taxon>Eukaryota</taxon>
        <taxon>Metazoa</taxon>
        <taxon>Ecdysozoa</taxon>
        <taxon>Arthropoda</taxon>
        <taxon>Hexapoda</taxon>
        <taxon>Collembola</taxon>
        <taxon>Entomobryomorpha</taxon>
        <taxon>Entomobryoidea</taxon>
        <taxon>Orchesellidae</taxon>
        <taxon>Orchesellinae</taxon>
        <taxon>Orchesella</taxon>
    </lineage>
</organism>
<dbReference type="CDD" id="cd18186">
    <property type="entry name" value="BTB_POZ_ZBTB_KLHL-like"/>
    <property type="match status" value="1"/>
</dbReference>
<evidence type="ECO:0000313" key="3">
    <source>
        <dbReference type="Proteomes" id="UP000094527"/>
    </source>
</evidence>
<proteinExistence type="predicted"/>
<gene>
    <name evidence="2" type="ORF">Ocin01_17411</name>
</gene>
<dbReference type="PANTHER" id="PTHR24413">
    <property type="entry name" value="SPECKLE-TYPE POZ PROTEIN"/>
    <property type="match status" value="1"/>
</dbReference>
<accession>A0A1D2M8H6</accession>
<dbReference type="EMBL" id="LJIJ01002759">
    <property type="protein sequence ID" value="ODM89270.1"/>
    <property type="molecule type" value="Genomic_DNA"/>
</dbReference>
<protein>
    <submittedName>
        <fullName evidence="2">Kelch-like protein 36</fullName>
    </submittedName>
</protein>
<reference evidence="2 3" key="1">
    <citation type="journal article" date="2016" name="Genome Biol. Evol.">
        <title>Gene Family Evolution Reflects Adaptation to Soil Environmental Stressors in the Genome of the Collembolan Orchesella cincta.</title>
        <authorList>
            <person name="Faddeeva-Vakhrusheva A."/>
            <person name="Derks M.F."/>
            <person name="Anvar S.Y."/>
            <person name="Agamennone V."/>
            <person name="Suring W."/>
            <person name="Smit S."/>
            <person name="van Straalen N.M."/>
            <person name="Roelofs D."/>
        </authorList>
    </citation>
    <scope>NUCLEOTIDE SEQUENCE [LARGE SCALE GENOMIC DNA]</scope>
    <source>
        <tissue evidence="2">Mixed pool</tissue>
    </source>
</reference>
<dbReference type="PROSITE" id="PS50097">
    <property type="entry name" value="BTB"/>
    <property type="match status" value="1"/>
</dbReference>
<keyword evidence="3" id="KW-1185">Reference proteome</keyword>
<dbReference type="InterPro" id="IPR011333">
    <property type="entry name" value="SKP1/BTB/POZ_sf"/>
</dbReference>
<sequence length="369" mass="42261">MSSIQLVSNMSVFLVKETGIGLKFSWRSEAMYSHTRYYLDVPGSADFKLVSEKLEQNAESEKAEEASNPKKRRRLLSLESFTLRFSRYCTTMTVTAFGAPLQRFIASRRNKKLQMNFRAKFHGFSIYCQMSSVHQRSPDLFGSSERNWFFEGTVSIDSSKVFKNDQLYTGRYSLEIMDRDVFEFGNMSDAQPKLKEFLEEATYSDFAIIADRGVRIPCHKVFLGVQSPVLDRMLQMDCKETREGCVKMVASGNGVKAFLKFLYYADLCDAFESPGVATELLELAHVYDVKPLEKALKTLFAKRADEWFDMDGALNLLICAVKKDGMEELKEKALRLIKSRKEELNTSSVFQEFLRGDPKEATELIKLLL</sequence>
<feature type="domain" description="BTB" evidence="1">
    <location>
        <begin position="204"/>
        <end position="267"/>
    </location>
</feature>
<dbReference type="OrthoDB" id="646702at2759"/>